<comment type="caution">
    <text evidence="2">The sequence shown here is derived from an EMBL/GenBank/DDBJ whole genome shotgun (WGS) entry which is preliminary data.</text>
</comment>
<evidence type="ECO:0000259" key="1">
    <source>
        <dbReference type="Pfam" id="PF00534"/>
    </source>
</evidence>
<dbReference type="Proteomes" id="UP000033121">
    <property type="component" value="Unassembled WGS sequence"/>
</dbReference>
<feature type="domain" description="Glycosyl transferase family 1" evidence="1">
    <location>
        <begin position="180"/>
        <end position="337"/>
    </location>
</feature>
<protein>
    <submittedName>
        <fullName evidence="2">Putative glycosyltransferase</fullName>
    </submittedName>
</protein>
<keyword evidence="3" id="KW-1185">Reference proteome</keyword>
<evidence type="ECO:0000313" key="2">
    <source>
        <dbReference type="EMBL" id="GAO42837.1"/>
    </source>
</evidence>
<name>A0A0E9MYM9_9BACT</name>
<dbReference type="Pfam" id="PF00534">
    <property type="entry name" value="Glycos_transf_1"/>
    <property type="match status" value="1"/>
</dbReference>
<reference evidence="2 3" key="1">
    <citation type="submission" date="2015-04" db="EMBL/GenBank/DDBJ databases">
        <title>Whole genome shotgun sequence of Flavihumibacter petaseus NBRC 106054.</title>
        <authorList>
            <person name="Miyazawa S."/>
            <person name="Hosoyama A."/>
            <person name="Hashimoto M."/>
            <person name="Noguchi M."/>
            <person name="Tsuchikane K."/>
            <person name="Ohji S."/>
            <person name="Yamazoe A."/>
            <person name="Ichikawa N."/>
            <person name="Kimura A."/>
            <person name="Fujita N."/>
        </authorList>
    </citation>
    <scope>NUCLEOTIDE SEQUENCE [LARGE SCALE GENOMIC DNA]</scope>
    <source>
        <strain evidence="2 3">NBRC 106054</strain>
    </source>
</reference>
<evidence type="ECO:0000313" key="3">
    <source>
        <dbReference type="Proteomes" id="UP000033121"/>
    </source>
</evidence>
<dbReference type="SUPFAM" id="SSF53756">
    <property type="entry name" value="UDP-Glycosyltransferase/glycogen phosphorylase"/>
    <property type="match status" value="1"/>
</dbReference>
<proteinExistence type="predicted"/>
<sequence length="363" mass="40162">MPKVAYYIDPLLEYTVNHAEQSILGAIPDLVSALLPAEQVALTLDPELTMESHEGLELVHLPVPKITWRSRERSRVAVFEAWNKKSPGTVLVQFSPGRFIPAQGNPTVLFTTSEAILAAPRAAQWAAAHTIVLPSAAAVEKIRSAFPRCTSRIISRQPLLEQPAETLGWAGQEQVKLKYTNGRDYCLYAGSLSASQGAMPALKAYSLFKKWLMTGMPLVLAGRSTEETADLERLLTTYKYKADVLLYPDPEEEDWRNLVAGAYMLVHTQTTGDHYPLEWALSAGTPAACVQSQDLGEWPGDAVLWAAADDHDQLAHALMLLYKDEGQRNTLIEKGKKLAMEYNREHTLKAWAGIINDRLAEIG</sequence>
<accession>A0A0E9MYM9</accession>
<dbReference type="OrthoDB" id="9801609at2"/>
<keyword evidence="2" id="KW-0808">Transferase</keyword>
<dbReference type="Gene3D" id="3.40.50.2000">
    <property type="entry name" value="Glycogen Phosphorylase B"/>
    <property type="match status" value="1"/>
</dbReference>
<dbReference type="STRING" id="1220578.FPE01S_01_18550"/>
<dbReference type="RefSeq" id="WP_046368432.1">
    <property type="nucleotide sequence ID" value="NZ_BBWV01000001.1"/>
</dbReference>
<dbReference type="AlphaFoldDB" id="A0A0E9MYM9"/>
<gene>
    <name evidence="2" type="ORF">FPE01S_01_18550</name>
</gene>
<organism evidence="2 3">
    <name type="scientific">Flavihumibacter petaseus NBRC 106054</name>
    <dbReference type="NCBI Taxonomy" id="1220578"/>
    <lineage>
        <taxon>Bacteria</taxon>
        <taxon>Pseudomonadati</taxon>
        <taxon>Bacteroidota</taxon>
        <taxon>Chitinophagia</taxon>
        <taxon>Chitinophagales</taxon>
        <taxon>Chitinophagaceae</taxon>
        <taxon>Flavihumibacter</taxon>
    </lineage>
</organism>
<dbReference type="InterPro" id="IPR001296">
    <property type="entry name" value="Glyco_trans_1"/>
</dbReference>
<dbReference type="GO" id="GO:0016757">
    <property type="term" value="F:glycosyltransferase activity"/>
    <property type="evidence" value="ECO:0007669"/>
    <property type="project" value="InterPro"/>
</dbReference>
<dbReference type="EMBL" id="BBWV01000001">
    <property type="protein sequence ID" value="GAO42837.1"/>
    <property type="molecule type" value="Genomic_DNA"/>
</dbReference>